<name>A0ABD2P6M2_9CUCU</name>
<evidence type="ECO:0000256" key="1">
    <source>
        <dbReference type="SAM" id="MobiDB-lite"/>
    </source>
</evidence>
<protein>
    <submittedName>
        <fullName evidence="2">Uncharacterized protein</fullName>
    </submittedName>
</protein>
<keyword evidence="3" id="KW-1185">Reference proteome</keyword>
<comment type="caution">
    <text evidence="2">The sequence shown here is derived from an EMBL/GenBank/DDBJ whole genome shotgun (WGS) entry which is preliminary data.</text>
</comment>
<sequence>MDETSDIEEVTNNSDSVDDYVPQNIEKNEYSGIEDIVKRELIEQEEIHSDKQYSGEEKEKQVEIASMAVDSNMALVKILCELKVVYTNLPNRCQKVKRLFFTDEMCEIAVRGTNRKVVTLIQSIKAENLTGKSKVWKPLTLQELRAYKGILVTIIKNKYCVLRNFT</sequence>
<evidence type="ECO:0000313" key="3">
    <source>
        <dbReference type="Proteomes" id="UP001516400"/>
    </source>
</evidence>
<dbReference type="Proteomes" id="UP001516400">
    <property type="component" value="Unassembled WGS sequence"/>
</dbReference>
<proteinExistence type="predicted"/>
<accession>A0ABD2P6M2</accession>
<feature type="region of interest" description="Disordered" evidence="1">
    <location>
        <begin position="1"/>
        <end position="23"/>
    </location>
</feature>
<dbReference type="EMBL" id="JABFTP020000185">
    <property type="protein sequence ID" value="KAL3286362.1"/>
    <property type="molecule type" value="Genomic_DNA"/>
</dbReference>
<reference evidence="2 3" key="1">
    <citation type="journal article" date="2021" name="BMC Biol.">
        <title>Horizontally acquired antibacterial genes associated with adaptive radiation of ladybird beetles.</title>
        <authorList>
            <person name="Li H.S."/>
            <person name="Tang X.F."/>
            <person name="Huang Y.H."/>
            <person name="Xu Z.Y."/>
            <person name="Chen M.L."/>
            <person name="Du X.Y."/>
            <person name="Qiu B.Y."/>
            <person name="Chen P.T."/>
            <person name="Zhang W."/>
            <person name="Slipinski A."/>
            <person name="Escalona H.E."/>
            <person name="Waterhouse R.M."/>
            <person name="Zwick A."/>
            <person name="Pang H."/>
        </authorList>
    </citation>
    <scope>NUCLEOTIDE SEQUENCE [LARGE SCALE GENOMIC DNA]</scope>
    <source>
        <strain evidence="2">SYSU2018</strain>
    </source>
</reference>
<dbReference type="AlphaFoldDB" id="A0ABD2P6M2"/>
<organism evidence="2 3">
    <name type="scientific">Cryptolaemus montrouzieri</name>
    <dbReference type="NCBI Taxonomy" id="559131"/>
    <lineage>
        <taxon>Eukaryota</taxon>
        <taxon>Metazoa</taxon>
        <taxon>Ecdysozoa</taxon>
        <taxon>Arthropoda</taxon>
        <taxon>Hexapoda</taxon>
        <taxon>Insecta</taxon>
        <taxon>Pterygota</taxon>
        <taxon>Neoptera</taxon>
        <taxon>Endopterygota</taxon>
        <taxon>Coleoptera</taxon>
        <taxon>Polyphaga</taxon>
        <taxon>Cucujiformia</taxon>
        <taxon>Coccinelloidea</taxon>
        <taxon>Coccinellidae</taxon>
        <taxon>Scymninae</taxon>
        <taxon>Scymnini</taxon>
        <taxon>Cryptolaemus</taxon>
    </lineage>
</organism>
<gene>
    <name evidence="2" type="ORF">HHI36_000869</name>
</gene>
<evidence type="ECO:0000313" key="2">
    <source>
        <dbReference type="EMBL" id="KAL3286362.1"/>
    </source>
</evidence>